<keyword evidence="1" id="KW-0677">Repeat</keyword>
<sequence>MEIAMTNCDNKIRVEERWREVEVVNGIAVGQLRSFLQVRRLIYSFVTVDACFVLFILQHNRSKGSVNTINHLDDGASIQASRSVLGINAQFKYVSLRWHNFGKFNICGWVQKVVCFKEHLIRDVFKPFYQPKAGTYMKLIVLLGRSGQPQHARNLFNMMIGEGLEPTAELYTALLAAYRKQSLYLIIHLTYIHIRFMDSYCFKAIIADETPSIIVTCFSLETDSLVKKCDELLISTAGLVGSPYQHCEDDNHSFINAFGNMADTTSAGTEHYYTRSRIQY</sequence>
<evidence type="ECO:0000313" key="4">
    <source>
        <dbReference type="Proteomes" id="UP000245207"/>
    </source>
</evidence>
<dbReference type="Gene3D" id="1.25.40.10">
    <property type="entry name" value="Tetratricopeptide repeat domain"/>
    <property type="match status" value="1"/>
</dbReference>
<reference evidence="3 4" key="1">
    <citation type="journal article" date="2018" name="Mol. Plant">
        <title>The genome of Artemisia annua provides insight into the evolution of Asteraceae family and artemisinin biosynthesis.</title>
        <authorList>
            <person name="Shen Q."/>
            <person name="Zhang L."/>
            <person name="Liao Z."/>
            <person name="Wang S."/>
            <person name="Yan T."/>
            <person name="Shi P."/>
            <person name="Liu M."/>
            <person name="Fu X."/>
            <person name="Pan Q."/>
            <person name="Wang Y."/>
            <person name="Lv Z."/>
            <person name="Lu X."/>
            <person name="Zhang F."/>
            <person name="Jiang W."/>
            <person name="Ma Y."/>
            <person name="Chen M."/>
            <person name="Hao X."/>
            <person name="Li L."/>
            <person name="Tang Y."/>
            <person name="Lv G."/>
            <person name="Zhou Y."/>
            <person name="Sun X."/>
            <person name="Brodelius P.E."/>
            <person name="Rose J.K.C."/>
            <person name="Tang K."/>
        </authorList>
    </citation>
    <scope>NUCLEOTIDE SEQUENCE [LARGE SCALE GENOMIC DNA]</scope>
    <source>
        <strain evidence="4">cv. Huhao1</strain>
        <tissue evidence="3">Leaf</tissue>
    </source>
</reference>
<dbReference type="NCBIfam" id="TIGR00756">
    <property type="entry name" value="PPR"/>
    <property type="match status" value="1"/>
</dbReference>
<comment type="caution">
    <text evidence="3">The sequence shown here is derived from an EMBL/GenBank/DDBJ whole genome shotgun (WGS) entry which is preliminary data.</text>
</comment>
<dbReference type="Proteomes" id="UP000245207">
    <property type="component" value="Unassembled WGS sequence"/>
</dbReference>
<dbReference type="PROSITE" id="PS51375">
    <property type="entry name" value="PPR"/>
    <property type="match status" value="1"/>
</dbReference>
<dbReference type="InterPro" id="IPR002885">
    <property type="entry name" value="PPR_rpt"/>
</dbReference>
<keyword evidence="4" id="KW-1185">Reference proteome</keyword>
<name>A0A2U1M3R4_ARTAN</name>
<evidence type="ECO:0000256" key="1">
    <source>
        <dbReference type="ARBA" id="ARBA00022737"/>
    </source>
</evidence>
<accession>A0A2U1M3R4</accession>
<evidence type="ECO:0000256" key="2">
    <source>
        <dbReference type="PROSITE-ProRule" id="PRU00708"/>
    </source>
</evidence>
<dbReference type="AlphaFoldDB" id="A0A2U1M3R4"/>
<feature type="repeat" description="PPR" evidence="2">
    <location>
        <begin position="132"/>
        <end position="166"/>
    </location>
</feature>
<organism evidence="3 4">
    <name type="scientific">Artemisia annua</name>
    <name type="common">Sweet wormwood</name>
    <dbReference type="NCBI Taxonomy" id="35608"/>
    <lineage>
        <taxon>Eukaryota</taxon>
        <taxon>Viridiplantae</taxon>
        <taxon>Streptophyta</taxon>
        <taxon>Embryophyta</taxon>
        <taxon>Tracheophyta</taxon>
        <taxon>Spermatophyta</taxon>
        <taxon>Magnoliopsida</taxon>
        <taxon>eudicotyledons</taxon>
        <taxon>Gunneridae</taxon>
        <taxon>Pentapetalae</taxon>
        <taxon>asterids</taxon>
        <taxon>campanulids</taxon>
        <taxon>Asterales</taxon>
        <taxon>Asteraceae</taxon>
        <taxon>Asteroideae</taxon>
        <taxon>Anthemideae</taxon>
        <taxon>Artemisiinae</taxon>
        <taxon>Artemisia</taxon>
    </lineage>
</organism>
<protein>
    <submittedName>
        <fullName evidence="3">Pentatricopeptide repeat-containing protein</fullName>
    </submittedName>
</protein>
<dbReference type="InterPro" id="IPR011990">
    <property type="entry name" value="TPR-like_helical_dom_sf"/>
</dbReference>
<proteinExistence type="predicted"/>
<dbReference type="STRING" id="35608.A0A2U1M3R4"/>
<evidence type="ECO:0000313" key="3">
    <source>
        <dbReference type="EMBL" id="PWA55888.1"/>
    </source>
</evidence>
<dbReference type="EMBL" id="PKPP01006630">
    <property type="protein sequence ID" value="PWA55888.1"/>
    <property type="molecule type" value="Genomic_DNA"/>
</dbReference>
<gene>
    <name evidence="3" type="ORF">CTI12_AA423950</name>
</gene>